<dbReference type="Pfam" id="PF02743">
    <property type="entry name" value="dCache_1"/>
    <property type="match status" value="1"/>
</dbReference>
<evidence type="ECO:0000256" key="9">
    <source>
        <dbReference type="ARBA" id="ARBA00022777"/>
    </source>
</evidence>
<dbReference type="EMBL" id="JARYZI010000002">
    <property type="protein sequence ID" value="MDH8677179.1"/>
    <property type="molecule type" value="Genomic_DNA"/>
</dbReference>
<keyword evidence="11 14" id="KW-1133">Transmembrane helix</keyword>
<evidence type="ECO:0000256" key="8">
    <source>
        <dbReference type="ARBA" id="ARBA00022741"/>
    </source>
</evidence>
<dbReference type="PROSITE" id="PS50112">
    <property type="entry name" value="PAS"/>
    <property type="match status" value="1"/>
</dbReference>
<dbReference type="InterPro" id="IPR035965">
    <property type="entry name" value="PAS-like_dom_sf"/>
</dbReference>
<dbReference type="InterPro" id="IPR013767">
    <property type="entry name" value="PAS_fold"/>
</dbReference>
<evidence type="ECO:0000256" key="5">
    <source>
        <dbReference type="ARBA" id="ARBA00022553"/>
    </source>
</evidence>
<reference evidence="18 19" key="1">
    <citation type="submission" date="2023-04" db="EMBL/GenBank/DDBJ databases">
        <title>Fusibacter bizertensis strain WBS, isolated from littoral bottom sediments of the Arctic seas - biochemical and genomic analysis.</title>
        <authorList>
            <person name="Brioukhanov A.L."/>
        </authorList>
    </citation>
    <scope>NUCLEOTIDE SEQUENCE [LARGE SCALE GENOMIC DNA]</scope>
    <source>
        <strain evidence="18 19">WBS</strain>
    </source>
</reference>
<dbReference type="CDD" id="cd00130">
    <property type="entry name" value="PAS"/>
    <property type="match status" value="1"/>
</dbReference>
<dbReference type="InterPro" id="IPR003661">
    <property type="entry name" value="HisK_dim/P_dom"/>
</dbReference>
<evidence type="ECO:0000259" key="16">
    <source>
        <dbReference type="PROSITE" id="PS50112"/>
    </source>
</evidence>
<dbReference type="Gene3D" id="1.10.287.130">
    <property type="match status" value="1"/>
</dbReference>
<evidence type="ECO:0000256" key="3">
    <source>
        <dbReference type="ARBA" id="ARBA00012438"/>
    </source>
</evidence>
<keyword evidence="13 14" id="KW-0472">Membrane</keyword>
<dbReference type="Pfam" id="PF02518">
    <property type="entry name" value="HATPase_c"/>
    <property type="match status" value="1"/>
</dbReference>
<keyword evidence="12" id="KW-0902">Two-component regulatory system</keyword>
<evidence type="ECO:0000256" key="10">
    <source>
        <dbReference type="ARBA" id="ARBA00022840"/>
    </source>
</evidence>
<accession>A0ABT6N9U9</accession>
<keyword evidence="7 14" id="KW-0812">Transmembrane</keyword>
<dbReference type="InterPro" id="IPR000014">
    <property type="entry name" value="PAS"/>
</dbReference>
<dbReference type="InterPro" id="IPR036097">
    <property type="entry name" value="HisK_dim/P_sf"/>
</dbReference>
<dbReference type="CDD" id="cd12912">
    <property type="entry name" value="PDC2_MCP_like"/>
    <property type="match status" value="1"/>
</dbReference>
<dbReference type="SUPFAM" id="SSF47384">
    <property type="entry name" value="Homodimeric domain of signal transducing histidine kinase"/>
    <property type="match status" value="1"/>
</dbReference>
<keyword evidence="8" id="KW-0547">Nucleotide-binding</keyword>
<dbReference type="InterPro" id="IPR003594">
    <property type="entry name" value="HATPase_dom"/>
</dbReference>
<evidence type="ECO:0000313" key="18">
    <source>
        <dbReference type="EMBL" id="MDH8677179.1"/>
    </source>
</evidence>
<dbReference type="RefSeq" id="WP_281092993.1">
    <property type="nucleotide sequence ID" value="NZ_JARYZI010000002.1"/>
</dbReference>
<keyword evidence="5" id="KW-0597">Phosphoprotein</keyword>
<evidence type="ECO:0000256" key="4">
    <source>
        <dbReference type="ARBA" id="ARBA00022475"/>
    </source>
</evidence>
<feature type="transmembrane region" description="Helical" evidence="14">
    <location>
        <begin position="15"/>
        <end position="38"/>
    </location>
</feature>
<evidence type="ECO:0000313" key="19">
    <source>
        <dbReference type="Proteomes" id="UP001158045"/>
    </source>
</evidence>
<feature type="domain" description="PAC" evidence="17">
    <location>
        <begin position="458"/>
        <end position="510"/>
    </location>
</feature>
<keyword evidence="10" id="KW-0067">ATP-binding</keyword>
<dbReference type="PANTHER" id="PTHR43065:SF10">
    <property type="entry name" value="PEROXIDE STRESS-ACTIVATED HISTIDINE KINASE MAK3"/>
    <property type="match status" value="1"/>
</dbReference>
<dbReference type="CDD" id="cd00082">
    <property type="entry name" value="HisKA"/>
    <property type="match status" value="1"/>
</dbReference>
<dbReference type="SMART" id="SM00387">
    <property type="entry name" value="HATPase_c"/>
    <property type="match status" value="1"/>
</dbReference>
<dbReference type="InterPro" id="IPR000700">
    <property type="entry name" value="PAS-assoc_C"/>
</dbReference>
<dbReference type="NCBIfam" id="TIGR00229">
    <property type="entry name" value="sensory_box"/>
    <property type="match status" value="1"/>
</dbReference>
<evidence type="ECO:0000256" key="11">
    <source>
        <dbReference type="ARBA" id="ARBA00022989"/>
    </source>
</evidence>
<evidence type="ECO:0000256" key="14">
    <source>
        <dbReference type="SAM" id="Phobius"/>
    </source>
</evidence>
<dbReference type="SUPFAM" id="SSF55785">
    <property type="entry name" value="PYP-like sensor domain (PAS domain)"/>
    <property type="match status" value="1"/>
</dbReference>
<evidence type="ECO:0000259" key="15">
    <source>
        <dbReference type="PROSITE" id="PS50109"/>
    </source>
</evidence>
<keyword evidence="9" id="KW-0418">Kinase</keyword>
<dbReference type="Proteomes" id="UP001158045">
    <property type="component" value="Unassembled WGS sequence"/>
</dbReference>
<dbReference type="PROSITE" id="PS50113">
    <property type="entry name" value="PAC"/>
    <property type="match status" value="1"/>
</dbReference>
<comment type="catalytic activity">
    <reaction evidence="1">
        <text>ATP + protein L-histidine = ADP + protein N-phospho-L-histidine.</text>
        <dbReference type="EC" id="2.7.13.3"/>
    </reaction>
</comment>
<keyword evidence="4" id="KW-1003">Cell membrane</keyword>
<evidence type="ECO:0000256" key="6">
    <source>
        <dbReference type="ARBA" id="ARBA00022679"/>
    </source>
</evidence>
<dbReference type="Pfam" id="PF00512">
    <property type="entry name" value="HisKA"/>
    <property type="match status" value="1"/>
</dbReference>
<dbReference type="SUPFAM" id="SSF55874">
    <property type="entry name" value="ATPase domain of HSP90 chaperone/DNA topoisomerase II/histidine kinase"/>
    <property type="match status" value="1"/>
</dbReference>
<dbReference type="InterPro" id="IPR005467">
    <property type="entry name" value="His_kinase_dom"/>
</dbReference>
<dbReference type="SMART" id="SM00388">
    <property type="entry name" value="HisKA"/>
    <property type="match status" value="1"/>
</dbReference>
<dbReference type="InterPro" id="IPR029151">
    <property type="entry name" value="Sensor-like_sf"/>
</dbReference>
<gene>
    <name evidence="18" type="ORF">QE109_03410</name>
</gene>
<dbReference type="InterPro" id="IPR004358">
    <property type="entry name" value="Sig_transdc_His_kin-like_C"/>
</dbReference>
<dbReference type="SMART" id="SM00091">
    <property type="entry name" value="PAS"/>
    <property type="match status" value="1"/>
</dbReference>
<dbReference type="InterPro" id="IPR033479">
    <property type="entry name" value="dCache_1"/>
</dbReference>
<keyword evidence="19" id="KW-1185">Reference proteome</keyword>
<dbReference type="Gene3D" id="3.30.450.20">
    <property type="entry name" value="PAS domain"/>
    <property type="match status" value="2"/>
</dbReference>
<keyword evidence="6" id="KW-0808">Transferase</keyword>
<dbReference type="EC" id="2.7.13.3" evidence="3"/>
<dbReference type="SUPFAM" id="SSF103190">
    <property type="entry name" value="Sensory domain-like"/>
    <property type="match status" value="1"/>
</dbReference>
<dbReference type="PROSITE" id="PS50109">
    <property type="entry name" value="HIS_KIN"/>
    <property type="match status" value="1"/>
</dbReference>
<feature type="domain" description="PAS" evidence="16">
    <location>
        <begin position="385"/>
        <end position="436"/>
    </location>
</feature>
<evidence type="ECO:0000256" key="2">
    <source>
        <dbReference type="ARBA" id="ARBA00004651"/>
    </source>
</evidence>
<sequence>MKKYKFRRNSIQFRIPFFITIFTLICVLVTGLMMQLIFRYKLEENIESKNMIISEMISNELTLYLENATDTVITAANFSSQSSGDLNQIESEIFRIYDNFKYFDLIFFMNQKSQMVFSKPTNENVQGRLYTDRDYYWDIIKNKKKSTMSNLLVSSVLNRPHFIIAAPVKNNNEDIVGLIGAGIPLNNIEKILKEVKLGFEGKIWIVDASGTLVIHPDYKIEQKLIPISELNIKGNVKGFDIESILETHKNLNTRYAIGDSEYYASVTFLKDYNWMIVVEQNKDTVNREILLSTNRLITIQLIVLFFALIIGLILARWITLPIKQLVLQVRGLPTALKEDEKINVASNESDSNELMELSHAFVDMSFNLKKNLVDLENSVISENRIQQYLKNILASVHSGIIVADSKYEITIFNAQATQITGLDQSEMIGHDFFEILERLNLVIKQDVLNVIHFDKQVTDQETILKSTHDKIITISYTCSRVIDQQGNYLGVVLQFRDITAMKILELELRKEDRIHTIGELSSSIIHDIGNPLAGMANLIELLKDDEIQEESKKEAMDLLSEEVNDLNVLVINFLDFVRNTDIKKKPVDLIRIIKSSIDLLKGEIDTNKIKLIRNLPVQPIILNLEARSVKQALINILKNASQAIEHKGSIIINVLDSDNVVTLSIEDTGKGIPEEEISKLFYPFYTTREKGTGLGLFIAYNELKENGCTLTVESVVGQGSIFKIIFKKE</sequence>
<dbReference type="Gene3D" id="6.10.340.10">
    <property type="match status" value="1"/>
</dbReference>
<name>A0ABT6N9U9_9FIRM</name>
<dbReference type="PRINTS" id="PR00344">
    <property type="entry name" value="BCTRLSENSOR"/>
</dbReference>
<dbReference type="CDD" id="cd18773">
    <property type="entry name" value="PDC1_HK_sensor"/>
    <property type="match status" value="1"/>
</dbReference>
<dbReference type="InterPro" id="IPR036890">
    <property type="entry name" value="HATPase_C_sf"/>
</dbReference>
<protein>
    <recommendedName>
        <fullName evidence="3">histidine kinase</fullName>
        <ecNumber evidence="3">2.7.13.3</ecNumber>
    </recommendedName>
</protein>
<comment type="caution">
    <text evidence="18">The sequence shown here is derived from an EMBL/GenBank/DDBJ whole genome shotgun (WGS) entry which is preliminary data.</text>
</comment>
<evidence type="ECO:0000256" key="1">
    <source>
        <dbReference type="ARBA" id="ARBA00000085"/>
    </source>
</evidence>
<comment type="subcellular location">
    <subcellularLocation>
        <location evidence="2">Cell membrane</location>
        <topology evidence="2">Multi-pass membrane protein</topology>
    </subcellularLocation>
</comment>
<evidence type="ECO:0000256" key="7">
    <source>
        <dbReference type="ARBA" id="ARBA00022692"/>
    </source>
</evidence>
<organism evidence="18 19">
    <name type="scientific">Fusibacter bizertensis</name>
    <dbReference type="NCBI Taxonomy" id="1488331"/>
    <lineage>
        <taxon>Bacteria</taxon>
        <taxon>Bacillati</taxon>
        <taxon>Bacillota</taxon>
        <taxon>Clostridia</taxon>
        <taxon>Eubacteriales</taxon>
        <taxon>Eubacteriales Family XII. Incertae Sedis</taxon>
        <taxon>Fusibacter</taxon>
    </lineage>
</organism>
<evidence type="ECO:0000256" key="12">
    <source>
        <dbReference type="ARBA" id="ARBA00023012"/>
    </source>
</evidence>
<proteinExistence type="predicted"/>
<evidence type="ECO:0000256" key="13">
    <source>
        <dbReference type="ARBA" id="ARBA00023136"/>
    </source>
</evidence>
<dbReference type="PANTHER" id="PTHR43065">
    <property type="entry name" value="SENSOR HISTIDINE KINASE"/>
    <property type="match status" value="1"/>
</dbReference>
<evidence type="ECO:0000259" key="17">
    <source>
        <dbReference type="PROSITE" id="PS50113"/>
    </source>
</evidence>
<dbReference type="Pfam" id="PF00989">
    <property type="entry name" value="PAS"/>
    <property type="match status" value="1"/>
</dbReference>
<feature type="transmembrane region" description="Helical" evidence="14">
    <location>
        <begin position="296"/>
        <end position="318"/>
    </location>
</feature>
<dbReference type="Gene3D" id="3.30.565.10">
    <property type="entry name" value="Histidine kinase-like ATPase, C-terminal domain"/>
    <property type="match status" value="1"/>
</dbReference>
<feature type="domain" description="Histidine kinase" evidence="15">
    <location>
        <begin position="523"/>
        <end position="729"/>
    </location>
</feature>